<sequence length="324" mass="35344">MLDVRNLSTSFGHDTEKLLAIDDVSFTVAPGEILGLVGESGSGKSITLRSILGLTKRYGQVEGKVLWKNQNMNIMKNKELRRIRGSEIAMIFQEPMSSLNPLLTVGLQIDENLKAHTKLSRSARKKRSIELLDLVGIPSAADRLDDYPHQFSGGMRQRVMIAIALASEPELLLADEPTTALDVTIQQQILDLILDLSKNMNMSVIMVTHDLGVAAQTCDRIAVMYGGKLVEVGPVREILRNPQHPYSIGLLRSVPEDVAPRSELYSLPGIPPSLADRPKGCCFAPRCPAAMTKCVTDRPELQQAGNSCSVACFNPQTITSGNIA</sequence>
<reference evidence="9 10" key="1">
    <citation type="submission" date="2015-03" db="EMBL/GenBank/DDBJ databases">
        <title>Genome Sequence of Kiloniella spongiae MEBiC09566, isolated from a marine sponge.</title>
        <authorList>
            <person name="Shao Z."/>
            <person name="Wang L."/>
            <person name="Li X."/>
        </authorList>
    </citation>
    <scope>NUCLEOTIDE SEQUENCE [LARGE SCALE GENOMIC DNA]</scope>
    <source>
        <strain evidence="9 10">MEBiC09566</strain>
    </source>
</reference>
<keyword evidence="6 9" id="KW-0067">ATP-binding</keyword>
<evidence type="ECO:0000256" key="2">
    <source>
        <dbReference type="ARBA" id="ARBA00005417"/>
    </source>
</evidence>
<keyword evidence="7" id="KW-0472">Membrane</keyword>
<dbReference type="PROSITE" id="PS50893">
    <property type="entry name" value="ABC_TRANSPORTER_2"/>
    <property type="match status" value="1"/>
</dbReference>
<evidence type="ECO:0000313" key="10">
    <source>
        <dbReference type="Proteomes" id="UP000035444"/>
    </source>
</evidence>
<feature type="domain" description="ABC transporter" evidence="8">
    <location>
        <begin position="2"/>
        <end position="251"/>
    </location>
</feature>
<gene>
    <name evidence="9" type="ORF">WH96_16670</name>
</gene>
<dbReference type="PATRIC" id="fig|1489064.4.peg.318"/>
<dbReference type="InterPro" id="IPR013563">
    <property type="entry name" value="Oligopep_ABC_C"/>
</dbReference>
<proteinExistence type="inferred from homology"/>
<dbReference type="FunFam" id="3.40.50.300:FF:000016">
    <property type="entry name" value="Oligopeptide ABC transporter ATP-binding component"/>
    <property type="match status" value="1"/>
</dbReference>
<organism evidence="9 10">
    <name type="scientific">Kiloniella spongiae</name>
    <dbReference type="NCBI Taxonomy" id="1489064"/>
    <lineage>
        <taxon>Bacteria</taxon>
        <taxon>Pseudomonadati</taxon>
        <taxon>Pseudomonadota</taxon>
        <taxon>Alphaproteobacteria</taxon>
        <taxon>Rhodospirillales</taxon>
        <taxon>Kiloniellaceae</taxon>
        <taxon>Kiloniella</taxon>
    </lineage>
</organism>
<dbReference type="InterPro" id="IPR027417">
    <property type="entry name" value="P-loop_NTPase"/>
</dbReference>
<dbReference type="STRING" id="1489064.WH96_16670"/>
<name>A0A0H2MB92_9PROT</name>
<keyword evidence="10" id="KW-1185">Reference proteome</keyword>
<comment type="subcellular location">
    <subcellularLocation>
        <location evidence="1">Cell inner membrane</location>
        <topology evidence="1">Peripheral membrane protein</topology>
    </subcellularLocation>
</comment>
<dbReference type="Gene3D" id="3.40.50.300">
    <property type="entry name" value="P-loop containing nucleotide triphosphate hydrolases"/>
    <property type="match status" value="1"/>
</dbReference>
<dbReference type="PANTHER" id="PTHR43297:SF2">
    <property type="entry name" value="DIPEPTIDE TRANSPORT ATP-BINDING PROTEIN DPPD"/>
    <property type="match status" value="1"/>
</dbReference>
<evidence type="ECO:0000256" key="4">
    <source>
        <dbReference type="ARBA" id="ARBA00022475"/>
    </source>
</evidence>
<dbReference type="GO" id="GO:0015833">
    <property type="term" value="P:peptide transport"/>
    <property type="evidence" value="ECO:0007669"/>
    <property type="project" value="InterPro"/>
</dbReference>
<protein>
    <submittedName>
        <fullName evidence="9">Methionine ABC transporter ATP-binding protein</fullName>
    </submittedName>
</protein>
<comment type="caution">
    <text evidence="9">The sequence shown here is derived from an EMBL/GenBank/DDBJ whole genome shotgun (WGS) entry which is preliminary data.</text>
</comment>
<dbReference type="SUPFAM" id="SSF52540">
    <property type="entry name" value="P-loop containing nucleoside triphosphate hydrolases"/>
    <property type="match status" value="1"/>
</dbReference>
<evidence type="ECO:0000256" key="7">
    <source>
        <dbReference type="ARBA" id="ARBA00023136"/>
    </source>
</evidence>
<evidence type="ECO:0000256" key="1">
    <source>
        <dbReference type="ARBA" id="ARBA00004417"/>
    </source>
</evidence>
<dbReference type="EMBL" id="LAQL01000013">
    <property type="protein sequence ID" value="KLN59598.1"/>
    <property type="molecule type" value="Genomic_DNA"/>
</dbReference>
<dbReference type="GO" id="GO:0055085">
    <property type="term" value="P:transmembrane transport"/>
    <property type="evidence" value="ECO:0007669"/>
    <property type="project" value="UniProtKB-ARBA"/>
</dbReference>
<dbReference type="InterPro" id="IPR050388">
    <property type="entry name" value="ABC_Ni/Peptide_Import"/>
</dbReference>
<dbReference type="InterPro" id="IPR017871">
    <property type="entry name" value="ABC_transporter-like_CS"/>
</dbReference>
<evidence type="ECO:0000313" key="9">
    <source>
        <dbReference type="EMBL" id="KLN59598.1"/>
    </source>
</evidence>
<evidence type="ECO:0000256" key="3">
    <source>
        <dbReference type="ARBA" id="ARBA00022448"/>
    </source>
</evidence>
<keyword evidence="5" id="KW-0547">Nucleotide-binding</keyword>
<dbReference type="AlphaFoldDB" id="A0A0H2MB92"/>
<dbReference type="Proteomes" id="UP000035444">
    <property type="component" value="Unassembled WGS sequence"/>
</dbReference>
<accession>A0A0H2MB92</accession>
<evidence type="ECO:0000259" key="8">
    <source>
        <dbReference type="PROSITE" id="PS50893"/>
    </source>
</evidence>
<dbReference type="Pfam" id="PF08352">
    <property type="entry name" value="oligo_HPY"/>
    <property type="match status" value="1"/>
</dbReference>
<dbReference type="GO" id="GO:0016887">
    <property type="term" value="F:ATP hydrolysis activity"/>
    <property type="evidence" value="ECO:0007669"/>
    <property type="project" value="InterPro"/>
</dbReference>
<comment type="similarity">
    <text evidence="2">Belongs to the ABC transporter superfamily.</text>
</comment>
<dbReference type="PROSITE" id="PS00211">
    <property type="entry name" value="ABC_TRANSPORTER_1"/>
    <property type="match status" value="1"/>
</dbReference>
<dbReference type="GO" id="GO:0005524">
    <property type="term" value="F:ATP binding"/>
    <property type="evidence" value="ECO:0007669"/>
    <property type="project" value="UniProtKB-KW"/>
</dbReference>
<evidence type="ECO:0000256" key="6">
    <source>
        <dbReference type="ARBA" id="ARBA00022840"/>
    </source>
</evidence>
<dbReference type="GO" id="GO:0005886">
    <property type="term" value="C:plasma membrane"/>
    <property type="evidence" value="ECO:0007669"/>
    <property type="project" value="UniProtKB-SubCell"/>
</dbReference>
<keyword evidence="3" id="KW-0813">Transport</keyword>
<keyword evidence="4" id="KW-1003">Cell membrane</keyword>
<dbReference type="CDD" id="cd03257">
    <property type="entry name" value="ABC_NikE_OppD_transporters"/>
    <property type="match status" value="1"/>
</dbReference>
<dbReference type="NCBIfam" id="TIGR01727">
    <property type="entry name" value="oligo_HPY"/>
    <property type="match status" value="1"/>
</dbReference>
<evidence type="ECO:0000256" key="5">
    <source>
        <dbReference type="ARBA" id="ARBA00022741"/>
    </source>
</evidence>
<dbReference type="Pfam" id="PF00005">
    <property type="entry name" value="ABC_tran"/>
    <property type="match status" value="1"/>
</dbReference>
<dbReference type="PANTHER" id="PTHR43297">
    <property type="entry name" value="OLIGOPEPTIDE TRANSPORT ATP-BINDING PROTEIN APPD"/>
    <property type="match status" value="1"/>
</dbReference>
<dbReference type="InterPro" id="IPR003439">
    <property type="entry name" value="ABC_transporter-like_ATP-bd"/>
</dbReference>
<dbReference type="SMART" id="SM00382">
    <property type="entry name" value="AAA"/>
    <property type="match status" value="1"/>
</dbReference>
<dbReference type="InterPro" id="IPR003593">
    <property type="entry name" value="AAA+_ATPase"/>
</dbReference>